<accession>A0AAV5A2Q4</accession>
<keyword evidence="2" id="KW-1185">Reference proteome</keyword>
<gene>
    <name evidence="1" type="ORF">Clacol_001978</name>
</gene>
<evidence type="ECO:0000313" key="1">
    <source>
        <dbReference type="EMBL" id="GJJ07773.1"/>
    </source>
</evidence>
<dbReference type="InterPro" id="IPR029021">
    <property type="entry name" value="Prot-tyrosine_phosphatase-like"/>
</dbReference>
<sequence>MSVLHECELADRKAVVHCRDWTERTGAIIGCWLVQSGRVPDGDVALQIIKILWKKVAKYKRYPNSPETGPQCEFVRKFGRVILDATA</sequence>
<organism evidence="1 2">
    <name type="scientific">Clathrus columnatus</name>
    <dbReference type="NCBI Taxonomy" id="1419009"/>
    <lineage>
        <taxon>Eukaryota</taxon>
        <taxon>Fungi</taxon>
        <taxon>Dikarya</taxon>
        <taxon>Basidiomycota</taxon>
        <taxon>Agaricomycotina</taxon>
        <taxon>Agaricomycetes</taxon>
        <taxon>Phallomycetidae</taxon>
        <taxon>Phallales</taxon>
        <taxon>Clathraceae</taxon>
        <taxon>Clathrus</taxon>
    </lineage>
</organism>
<proteinExistence type="predicted"/>
<dbReference type="Gene3D" id="3.90.190.10">
    <property type="entry name" value="Protein tyrosine phosphatase superfamily"/>
    <property type="match status" value="1"/>
</dbReference>
<dbReference type="Proteomes" id="UP001050691">
    <property type="component" value="Unassembled WGS sequence"/>
</dbReference>
<evidence type="ECO:0008006" key="3">
    <source>
        <dbReference type="Google" id="ProtNLM"/>
    </source>
</evidence>
<name>A0AAV5A2Q4_9AGAM</name>
<comment type="caution">
    <text evidence="1">The sequence shown here is derived from an EMBL/GenBank/DDBJ whole genome shotgun (WGS) entry which is preliminary data.</text>
</comment>
<reference evidence="1" key="1">
    <citation type="submission" date="2021-10" db="EMBL/GenBank/DDBJ databases">
        <title>De novo Genome Assembly of Clathrus columnatus (Basidiomycota, Fungi) Using Illumina and Nanopore Sequence Data.</title>
        <authorList>
            <person name="Ogiso-Tanaka E."/>
            <person name="Itagaki H."/>
            <person name="Hosoya T."/>
            <person name="Hosaka K."/>
        </authorList>
    </citation>
    <scope>NUCLEOTIDE SEQUENCE</scope>
    <source>
        <strain evidence="1">MO-923</strain>
    </source>
</reference>
<dbReference type="EMBL" id="BPWL01000002">
    <property type="protein sequence ID" value="GJJ07773.1"/>
    <property type="molecule type" value="Genomic_DNA"/>
</dbReference>
<evidence type="ECO:0000313" key="2">
    <source>
        <dbReference type="Proteomes" id="UP001050691"/>
    </source>
</evidence>
<dbReference type="AlphaFoldDB" id="A0AAV5A2Q4"/>
<protein>
    <recommendedName>
        <fullName evidence="3">Tyrosine specific protein phosphatases domain-containing protein</fullName>
    </recommendedName>
</protein>
<dbReference type="SUPFAM" id="SSF52799">
    <property type="entry name" value="(Phosphotyrosine protein) phosphatases II"/>
    <property type="match status" value="1"/>
</dbReference>